<dbReference type="EMBL" id="JAPDFW010000070">
    <property type="protein sequence ID" value="KAJ5074399.1"/>
    <property type="molecule type" value="Genomic_DNA"/>
</dbReference>
<keyword evidence="2" id="KW-1185">Reference proteome</keyword>
<dbReference type="AlphaFoldDB" id="A0A9Q0RD60"/>
<protein>
    <submittedName>
        <fullName evidence="1">Pep-cterm sorting domain-containing protein</fullName>
    </submittedName>
</protein>
<proteinExistence type="predicted"/>
<accession>A0A9Q0RD60</accession>
<name>A0A9Q0RD60_ANAIG</name>
<comment type="caution">
    <text evidence="1">The sequence shown here is derived from an EMBL/GenBank/DDBJ whole genome shotgun (WGS) entry which is preliminary data.</text>
</comment>
<sequence>MALSEQKIILFLEDLLKLDGQMINQNGEKKIEIMIMDGLKPEKFPIKQQKEEYAIYYHLNHGPIFGCDIYLDSNLQPGCSNFGNSYNLPNGIKYGTNEVRSYLAGSWNKWVVDEVESYFI</sequence>
<evidence type="ECO:0000313" key="2">
    <source>
        <dbReference type="Proteomes" id="UP001149090"/>
    </source>
</evidence>
<reference evidence="1" key="1">
    <citation type="submission" date="2022-10" db="EMBL/GenBank/DDBJ databases">
        <title>Novel sulphate-reducing endosymbionts in the free-living metamonad Anaeramoeba.</title>
        <authorList>
            <person name="Jerlstrom-Hultqvist J."/>
            <person name="Cepicka I."/>
            <person name="Gallot-Lavallee L."/>
            <person name="Salas-Leiva D."/>
            <person name="Curtis B.A."/>
            <person name="Zahonova K."/>
            <person name="Pipaliya S."/>
            <person name="Dacks J."/>
            <person name="Roger A.J."/>
        </authorList>
    </citation>
    <scope>NUCLEOTIDE SEQUENCE</scope>
    <source>
        <strain evidence="1">BMAN</strain>
    </source>
</reference>
<evidence type="ECO:0000313" key="1">
    <source>
        <dbReference type="EMBL" id="KAJ5074399.1"/>
    </source>
</evidence>
<organism evidence="1 2">
    <name type="scientific">Anaeramoeba ignava</name>
    <name type="common">Anaerobic marine amoeba</name>
    <dbReference type="NCBI Taxonomy" id="1746090"/>
    <lineage>
        <taxon>Eukaryota</taxon>
        <taxon>Metamonada</taxon>
        <taxon>Anaeramoebidae</taxon>
        <taxon>Anaeramoeba</taxon>
    </lineage>
</organism>
<dbReference type="Proteomes" id="UP001149090">
    <property type="component" value="Unassembled WGS sequence"/>
</dbReference>
<gene>
    <name evidence="1" type="ORF">M0811_01029</name>
</gene>